<evidence type="ECO:0000313" key="7">
    <source>
        <dbReference type="EMBL" id="KAK4130410.1"/>
    </source>
</evidence>
<dbReference type="Proteomes" id="UP001304895">
    <property type="component" value="Unassembled WGS sequence"/>
</dbReference>
<evidence type="ECO:0000256" key="1">
    <source>
        <dbReference type="ARBA" id="ARBA00004496"/>
    </source>
</evidence>
<dbReference type="PANTHER" id="PTHR21107:SF2">
    <property type="entry name" value="CYTOCHROME C OXIDASE ASSEMBLY PROTEIN COX19"/>
    <property type="match status" value="1"/>
</dbReference>
<keyword evidence="3" id="KW-1015">Disulfide bond</keyword>
<reference evidence="7" key="2">
    <citation type="submission" date="2023-05" db="EMBL/GenBank/DDBJ databases">
        <authorList>
            <consortium name="Lawrence Berkeley National Laboratory"/>
            <person name="Steindorff A."/>
            <person name="Hensen N."/>
            <person name="Bonometti L."/>
            <person name="Westerberg I."/>
            <person name="Brannstrom I.O."/>
            <person name="Guillou S."/>
            <person name="Cros-Aarteil S."/>
            <person name="Calhoun S."/>
            <person name="Haridas S."/>
            <person name="Kuo A."/>
            <person name="Mondo S."/>
            <person name="Pangilinan J."/>
            <person name="Riley R."/>
            <person name="Labutti K."/>
            <person name="Andreopoulos B."/>
            <person name="Lipzen A."/>
            <person name="Chen C."/>
            <person name="Yanf M."/>
            <person name="Daum C."/>
            <person name="Ng V."/>
            <person name="Clum A."/>
            <person name="Ohm R."/>
            <person name="Martin F."/>
            <person name="Silar P."/>
            <person name="Natvig D."/>
            <person name="Lalanne C."/>
            <person name="Gautier V."/>
            <person name="Ament-Velasquez S.L."/>
            <person name="Kruys A."/>
            <person name="Hutchinson M.I."/>
            <person name="Powell A.J."/>
            <person name="Barry K."/>
            <person name="Miller A.N."/>
            <person name="Grigoriev I.V."/>
            <person name="Debuchy R."/>
            <person name="Gladieux P."/>
            <person name="Thoren M.H."/>
            <person name="Johannesson H."/>
        </authorList>
    </citation>
    <scope>NUCLEOTIDE SEQUENCE</scope>
    <source>
        <strain evidence="7">CBS 123565</strain>
    </source>
</reference>
<organism evidence="7 8">
    <name type="scientific">Trichocladium antarcticum</name>
    <dbReference type="NCBI Taxonomy" id="1450529"/>
    <lineage>
        <taxon>Eukaryota</taxon>
        <taxon>Fungi</taxon>
        <taxon>Dikarya</taxon>
        <taxon>Ascomycota</taxon>
        <taxon>Pezizomycotina</taxon>
        <taxon>Sordariomycetes</taxon>
        <taxon>Sordariomycetidae</taxon>
        <taxon>Sordariales</taxon>
        <taxon>Chaetomiaceae</taxon>
        <taxon>Trichocladium</taxon>
    </lineage>
</organism>
<dbReference type="PROSITE" id="PS51808">
    <property type="entry name" value="CHCH"/>
    <property type="match status" value="1"/>
</dbReference>
<dbReference type="GO" id="GO:0005758">
    <property type="term" value="C:mitochondrial intermembrane space"/>
    <property type="evidence" value="ECO:0007669"/>
    <property type="project" value="TreeGrafter"/>
</dbReference>
<name>A0AAN6UCF2_9PEZI</name>
<sequence>MSTFGSPGPRPNTKPIPPQRGSFPLDHDGECSNVMKSYLECIKKVRGVNKDECRLLAKSYLACRMDHNLMAKDDFKNLGFKEPETPTKEGESSGAGVKGELQW</sequence>
<feature type="region of interest" description="Disordered" evidence="6">
    <location>
        <begin position="1"/>
        <end position="27"/>
    </location>
</feature>
<accession>A0AAN6UCF2</accession>
<evidence type="ECO:0000256" key="2">
    <source>
        <dbReference type="ARBA" id="ARBA00022490"/>
    </source>
</evidence>
<gene>
    <name evidence="7" type="ORF">BT67DRAFT_391065</name>
</gene>
<comment type="subcellular location">
    <subcellularLocation>
        <location evidence="1">Cytoplasm</location>
    </subcellularLocation>
</comment>
<evidence type="ECO:0000256" key="6">
    <source>
        <dbReference type="SAM" id="MobiDB-lite"/>
    </source>
</evidence>
<keyword evidence="2" id="KW-0963">Cytoplasm</keyword>
<dbReference type="AlphaFoldDB" id="A0AAN6UCF2"/>
<evidence type="ECO:0000256" key="3">
    <source>
        <dbReference type="ARBA" id="ARBA00023157"/>
    </source>
</evidence>
<feature type="compositionally biased region" description="Basic and acidic residues" evidence="6">
    <location>
        <begin position="78"/>
        <end position="91"/>
    </location>
</feature>
<dbReference type="GO" id="GO:0033617">
    <property type="term" value="P:mitochondrial respiratory chain complex IV assembly"/>
    <property type="evidence" value="ECO:0007669"/>
    <property type="project" value="TreeGrafter"/>
</dbReference>
<evidence type="ECO:0000256" key="5">
    <source>
        <dbReference type="ARBA" id="ARBA00038223"/>
    </source>
</evidence>
<keyword evidence="8" id="KW-1185">Reference proteome</keyword>
<dbReference type="EMBL" id="MU853436">
    <property type="protein sequence ID" value="KAK4130410.1"/>
    <property type="molecule type" value="Genomic_DNA"/>
</dbReference>
<comment type="caution">
    <text evidence="7">The sequence shown here is derived from an EMBL/GenBank/DDBJ whole genome shotgun (WGS) entry which is preliminary data.</text>
</comment>
<feature type="region of interest" description="Disordered" evidence="6">
    <location>
        <begin position="78"/>
        <end position="103"/>
    </location>
</feature>
<dbReference type="InterPro" id="IPR051383">
    <property type="entry name" value="COX19"/>
</dbReference>
<reference evidence="7" key="1">
    <citation type="journal article" date="2023" name="Mol. Phylogenet. Evol.">
        <title>Genome-scale phylogeny and comparative genomics of the fungal order Sordariales.</title>
        <authorList>
            <person name="Hensen N."/>
            <person name="Bonometti L."/>
            <person name="Westerberg I."/>
            <person name="Brannstrom I.O."/>
            <person name="Guillou S."/>
            <person name="Cros-Aarteil S."/>
            <person name="Calhoun S."/>
            <person name="Haridas S."/>
            <person name="Kuo A."/>
            <person name="Mondo S."/>
            <person name="Pangilinan J."/>
            <person name="Riley R."/>
            <person name="LaButti K."/>
            <person name="Andreopoulos B."/>
            <person name="Lipzen A."/>
            <person name="Chen C."/>
            <person name="Yan M."/>
            <person name="Daum C."/>
            <person name="Ng V."/>
            <person name="Clum A."/>
            <person name="Steindorff A."/>
            <person name="Ohm R.A."/>
            <person name="Martin F."/>
            <person name="Silar P."/>
            <person name="Natvig D.O."/>
            <person name="Lalanne C."/>
            <person name="Gautier V."/>
            <person name="Ament-Velasquez S.L."/>
            <person name="Kruys A."/>
            <person name="Hutchinson M.I."/>
            <person name="Powell A.J."/>
            <person name="Barry K."/>
            <person name="Miller A.N."/>
            <person name="Grigoriev I.V."/>
            <person name="Debuchy R."/>
            <person name="Gladieux P."/>
            <person name="Hiltunen Thoren M."/>
            <person name="Johannesson H."/>
        </authorList>
    </citation>
    <scope>NUCLEOTIDE SEQUENCE</scope>
    <source>
        <strain evidence="7">CBS 123565</strain>
    </source>
</reference>
<protein>
    <recommendedName>
        <fullName evidence="9">Cytochrome c oxidase assembly protein COX19</fullName>
    </recommendedName>
</protein>
<evidence type="ECO:0008006" key="9">
    <source>
        <dbReference type="Google" id="ProtNLM"/>
    </source>
</evidence>
<dbReference type="PANTHER" id="PTHR21107">
    <property type="entry name" value="CYTOCHROME C OXIDASE ASSEMBLY PROTEIN COX19"/>
    <property type="match status" value="1"/>
</dbReference>
<feature type="compositionally biased region" description="Pro residues" evidence="6">
    <location>
        <begin position="8"/>
        <end position="18"/>
    </location>
</feature>
<comment type="function">
    <text evidence="4">Required for the assembly of mitochondrial cytochrome c oxidase.</text>
</comment>
<proteinExistence type="inferred from homology"/>
<comment type="similarity">
    <text evidence="5">Belongs to the COX19 family.</text>
</comment>
<evidence type="ECO:0000256" key="4">
    <source>
        <dbReference type="ARBA" id="ARBA00037279"/>
    </source>
</evidence>
<evidence type="ECO:0000313" key="8">
    <source>
        <dbReference type="Proteomes" id="UP001304895"/>
    </source>
</evidence>